<protein>
    <recommendedName>
        <fullName evidence="1">non-specific serine/threonine protein kinase</fullName>
        <ecNumber evidence="1">2.7.11.1</ecNumber>
    </recommendedName>
</protein>
<sequence>MFWMFTAELFHLLATTQSADERLRTLDALLAALEARTLRDVEPDAPLLAALLHLLPLGWRAFPPAARAKLDLLLAGLLALPEWAAAAPLATPLATPPLLDAALERLALPAAEDAAPSPPEACAAPRALLEWMYRGMAPLRPRLRLALGEALLSMGGAPLPPPGLRAALELCAAIAAGFGAPRAAHGALVLDVLLPLHRQSARLDSTTAALSLYHEPLVHCLVVCLTHDPALLAPLLPALVALWPAPREGNSPKEVLLLHELERLLELAPPALRAGAAHAVSPVVCRCIASDNSRIAESALTLFANGRVKEVLLADPPRVWPPLMRALVRDGVPHWNATVNKMTHEVLSLMLAQDASSFAFAAELCLANSTPTASPPTAAASLASAASAGYAPMRAPWGGGGGSLGPPRGFQPHSRMPSAAPPPKRAPRAIPGMPAPVEQRAESFSLDLPRVTAAADAEAAAARREEAAAAAAEGGEERGGGGEGGGEGEGAAGPPSTPGVRRVKEYMARIRPSDEELRRTAPLPPSEREHLTEAPTLLPTIIFQELVFGADIGSGSFSTVRYCKHVQRERPAKSWPEYAAKVLRSQLMRELGYEPAVRREIAILRQLKHPGIARLVSSFRWKDDVYLLLEYAARGDLHSLLRRFGSLAEPNARFVFAEVAVALESVHAVGYAYSDLKPENVVLTASGHAKLTDFGAARPLPGNAAAKAAIAAARNVIVQLRDGDWRARREGTDVPAVDAGMEPQEEEEDDDGLASDSRLEGTAAYLSPELVQGGQPTEGSDLWAFGCTLYQALCGKPPLWAEGNEAMFRGIVRFKEMTTEQFPESTPDDARDLISRLLVPDPASRLDMAAVQSHAFFGGLDMQTLYNQTPPPLSQGITPPAPNASWSRRQNSMMWSPLPQRYDFGATQDSLEAIPETSVEADAPFVATRAPIALPVTKLGNVSEDATLREGAPPQLLSRSPLSST</sequence>
<dbReference type="Gene3D" id="1.25.10.10">
    <property type="entry name" value="Leucine-rich Repeat Variant"/>
    <property type="match status" value="1"/>
</dbReference>
<keyword evidence="14" id="KW-1185">Reference proteome</keyword>
<dbReference type="SUPFAM" id="SSF56112">
    <property type="entry name" value="Protein kinase-like (PK-like)"/>
    <property type="match status" value="1"/>
</dbReference>
<feature type="region of interest" description="Disordered" evidence="10">
    <location>
        <begin position="398"/>
        <end position="433"/>
    </location>
</feature>
<name>A0AB34IVZ8_PRYPA</name>
<feature type="compositionally biased region" description="Low complexity" evidence="10">
    <location>
        <begin position="953"/>
        <end position="965"/>
    </location>
</feature>
<dbReference type="GO" id="GO:0004674">
    <property type="term" value="F:protein serine/threonine kinase activity"/>
    <property type="evidence" value="ECO:0007669"/>
    <property type="project" value="UniProtKB-KW"/>
</dbReference>
<evidence type="ECO:0000256" key="2">
    <source>
        <dbReference type="ARBA" id="ARBA00022527"/>
    </source>
</evidence>
<accession>A0AB34IVZ8</accession>
<evidence type="ECO:0000256" key="3">
    <source>
        <dbReference type="ARBA" id="ARBA00022679"/>
    </source>
</evidence>
<keyword evidence="6 9" id="KW-0067">ATP-binding</keyword>
<dbReference type="GO" id="GO:0019888">
    <property type="term" value="F:protein phosphatase regulator activity"/>
    <property type="evidence" value="ECO:0007669"/>
    <property type="project" value="InterPro"/>
</dbReference>
<comment type="catalytic activity">
    <reaction evidence="8">
        <text>L-seryl-[protein] + ATP = O-phospho-L-seryl-[protein] + ADP + H(+)</text>
        <dbReference type="Rhea" id="RHEA:17989"/>
        <dbReference type="Rhea" id="RHEA-COMP:9863"/>
        <dbReference type="Rhea" id="RHEA-COMP:11604"/>
        <dbReference type="ChEBI" id="CHEBI:15378"/>
        <dbReference type="ChEBI" id="CHEBI:29999"/>
        <dbReference type="ChEBI" id="CHEBI:30616"/>
        <dbReference type="ChEBI" id="CHEBI:83421"/>
        <dbReference type="ChEBI" id="CHEBI:456216"/>
        <dbReference type="EC" id="2.7.11.1"/>
    </reaction>
</comment>
<evidence type="ECO:0000313" key="14">
    <source>
        <dbReference type="Proteomes" id="UP001515480"/>
    </source>
</evidence>
<keyword evidence="5" id="KW-0418">Kinase</keyword>
<evidence type="ECO:0000256" key="4">
    <source>
        <dbReference type="ARBA" id="ARBA00022741"/>
    </source>
</evidence>
<dbReference type="EMBL" id="JBGBPQ010000018">
    <property type="protein sequence ID" value="KAL1507433.1"/>
    <property type="molecule type" value="Genomic_DNA"/>
</dbReference>
<dbReference type="Gene3D" id="1.10.510.10">
    <property type="entry name" value="Transferase(Phosphotransferase) domain 1"/>
    <property type="match status" value="2"/>
</dbReference>
<feature type="chain" id="PRO_5044204554" description="non-specific serine/threonine protein kinase" evidence="11">
    <location>
        <begin position="19"/>
        <end position="965"/>
    </location>
</feature>
<dbReference type="PROSITE" id="PS00108">
    <property type="entry name" value="PROTEIN_KINASE_ST"/>
    <property type="match status" value="1"/>
</dbReference>
<feature type="region of interest" description="Disordered" evidence="10">
    <location>
        <begin position="941"/>
        <end position="965"/>
    </location>
</feature>
<dbReference type="SUPFAM" id="SSF48371">
    <property type="entry name" value="ARM repeat"/>
    <property type="match status" value="1"/>
</dbReference>
<feature type="compositionally biased region" description="Gly residues" evidence="10">
    <location>
        <begin position="481"/>
        <end position="491"/>
    </location>
</feature>
<organism evidence="13 14">
    <name type="scientific">Prymnesium parvum</name>
    <name type="common">Toxic golden alga</name>
    <dbReference type="NCBI Taxonomy" id="97485"/>
    <lineage>
        <taxon>Eukaryota</taxon>
        <taxon>Haptista</taxon>
        <taxon>Haptophyta</taxon>
        <taxon>Prymnesiophyceae</taxon>
        <taxon>Prymnesiales</taxon>
        <taxon>Prymnesiaceae</taxon>
        <taxon>Prymnesium</taxon>
    </lineage>
</organism>
<reference evidence="13 14" key="1">
    <citation type="journal article" date="2024" name="Science">
        <title>Giant polyketide synthase enzymes in the biosynthesis of giant marine polyether toxins.</title>
        <authorList>
            <person name="Fallon T.R."/>
            <person name="Shende V.V."/>
            <person name="Wierzbicki I.H."/>
            <person name="Pendleton A.L."/>
            <person name="Watervoot N.F."/>
            <person name="Auber R.P."/>
            <person name="Gonzalez D.J."/>
            <person name="Wisecaver J.H."/>
            <person name="Moore B.S."/>
        </authorList>
    </citation>
    <scope>NUCLEOTIDE SEQUENCE [LARGE SCALE GENOMIC DNA]</scope>
    <source>
        <strain evidence="13 14">12B1</strain>
    </source>
</reference>
<feature type="compositionally biased region" description="Acidic residues" evidence="10">
    <location>
        <begin position="743"/>
        <end position="753"/>
    </location>
</feature>
<feature type="region of interest" description="Disordered" evidence="10">
    <location>
        <begin position="457"/>
        <end position="502"/>
    </location>
</feature>
<feature type="binding site" evidence="9">
    <location>
        <position position="581"/>
    </location>
    <ligand>
        <name>ATP</name>
        <dbReference type="ChEBI" id="CHEBI:30616"/>
    </ligand>
</feature>
<evidence type="ECO:0000256" key="9">
    <source>
        <dbReference type="PROSITE-ProRule" id="PRU10141"/>
    </source>
</evidence>
<dbReference type="Pfam" id="PF01603">
    <property type="entry name" value="B56"/>
    <property type="match status" value="1"/>
</dbReference>
<dbReference type="InterPro" id="IPR050236">
    <property type="entry name" value="Ser_Thr_kinase_AGC"/>
</dbReference>
<evidence type="ECO:0000256" key="6">
    <source>
        <dbReference type="ARBA" id="ARBA00022840"/>
    </source>
</evidence>
<dbReference type="InterPro" id="IPR002554">
    <property type="entry name" value="PP2A_B56"/>
</dbReference>
<dbReference type="EC" id="2.7.11.1" evidence="1"/>
<comment type="caution">
    <text evidence="13">The sequence shown here is derived from an EMBL/GenBank/DDBJ whole genome shotgun (WGS) entry which is preliminary data.</text>
</comment>
<feature type="signal peptide" evidence="11">
    <location>
        <begin position="1"/>
        <end position="18"/>
    </location>
</feature>
<dbReference type="AlphaFoldDB" id="A0AB34IVZ8"/>
<dbReference type="GO" id="GO:0035556">
    <property type="term" value="P:intracellular signal transduction"/>
    <property type="evidence" value="ECO:0007669"/>
    <property type="project" value="TreeGrafter"/>
</dbReference>
<evidence type="ECO:0000256" key="1">
    <source>
        <dbReference type="ARBA" id="ARBA00012513"/>
    </source>
</evidence>
<dbReference type="InterPro" id="IPR016024">
    <property type="entry name" value="ARM-type_fold"/>
</dbReference>
<keyword evidence="2" id="KW-0723">Serine/threonine-protein kinase</keyword>
<evidence type="ECO:0000256" key="11">
    <source>
        <dbReference type="SAM" id="SignalP"/>
    </source>
</evidence>
<dbReference type="InterPro" id="IPR017441">
    <property type="entry name" value="Protein_kinase_ATP_BS"/>
</dbReference>
<gene>
    <name evidence="13" type="ORF">AB1Y20_008272</name>
</gene>
<keyword evidence="11" id="KW-0732">Signal</keyword>
<feature type="domain" description="Protein kinase" evidence="12">
    <location>
        <begin position="546"/>
        <end position="857"/>
    </location>
</feature>
<evidence type="ECO:0000259" key="12">
    <source>
        <dbReference type="PROSITE" id="PS50011"/>
    </source>
</evidence>
<evidence type="ECO:0000256" key="5">
    <source>
        <dbReference type="ARBA" id="ARBA00022777"/>
    </source>
</evidence>
<dbReference type="GO" id="GO:0000159">
    <property type="term" value="C:protein phosphatase type 2A complex"/>
    <property type="evidence" value="ECO:0007669"/>
    <property type="project" value="InterPro"/>
</dbReference>
<dbReference type="PROSITE" id="PS50011">
    <property type="entry name" value="PROTEIN_KINASE_DOM"/>
    <property type="match status" value="1"/>
</dbReference>
<evidence type="ECO:0000256" key="7">
    <source>
        <dbReference type="ARBA" id="ARBA00047899"/>
    </source>
</evidence>
<dbReference type="PROSITE" id="PS00107">
    <property type="entry name" value="PROTEIN_KINASE_ATP"/>
    <property type="match status" value="1"/>
</dbReference>
<comment type="catalytic activity">
    <reaction evidence="7">
        <text>L-threonyl-[protein] + ATP = O-phospho-L-threonyl-[protein] + ADP + H(+)</text>
        <dbReference type="Rhea" id="RHEA:46608"/>
        <dbReference type="Rhea" id="RHEA-COMP:11060"/>
        <dbReference type="Rhea" id="RHEA-COMP:11605"/>
        <dbReference type="ChEBI" id="CHEBI:15378"/>
        <dbReference type="ChEBI" id="CHEBI:30013"/>
        <dbReference type="ChEBI" id="CHEBI:30616"/>
        <dbReference type="ChEBI" id="CHEBI:61977"/>
        <dbReference type="ChEBI" id="CHEBI:456216"/>
        <dbReference type="EC" id="2.7.11.1"/>
    </reaction>
</comment>
<dbReference type="InterPro" id="IPR000719">
    <property type="entry name" value="Prot_kinase_dom"/>
</dbReference>
<evidence type="ECO:0000313" key="13">
    <source>
        <dbReference type="EMBL" id="KAL1507433.1"/>
    </source>
</evidence>
<dbReference type="InterPro" id="IPR008271">
    <property type="entry name" value="Ser/Thr_kinase_AS"/>
</dbReference>
<keyword evidence="3" id="KW-0808">Transferase</keyword>
<evidence type="ECO:0000256" key="8">
    <source>
        <dbReference type="ARBA" id="ARBA00048679"/>
    </source>
</evidence>
<dbReference type="PANTHER" id="PTHR24356:SF163">
    <property type="entry name" value="3-PHOSPHOINOSITIDE-DEPENDENT PROTEIN KINASE 1-RELATED"/>
    <property type="match status" value="1"/>
</dbReference>
<dbReference type="InterPro" id="IPR011989">
    <property type="entry name" value="ARM-like"/>
</dbReference>
<dbReference type="InterPro" id="IPR011009">
    <property type="entry name" value="Kinase-like_dom_sf"/>
</dbReference>
<feature type="region of interest" description="Disordered" evidence="10">
    <location>
        <begin position="729"/>
        <end position="756"/>
    </location>
</feature>
<dbReference type="Pfam" id="PF00069">
    <property type="entry name" value="Pkinase"/>
    <property type="match status" value="2"/>
</dbReference>
<evidence type="ECO:0000256" key="10">
    <source>
        <dbReference type="SAM" id="MobiDB-lite"/>
    </source>
</evidence>
<dbReference type="Proteomes" id="UP001515480">
    <property type="component" value="Unassembled WGS sequence"/>
</dbReference>
<keyword evidence="4 9" id="KW-0547">Nucleotide-binding</keyword>
<dbReference type="GO" id="GO:0005524">
    <property type="term" value="F:ATP binding"/>
    <property type="evidence" value="ECO:0007669"/>
    <property type="project" value="UniProtKB-UniRule"/>
</dbReference>
<dbReference type="SMART" id="SM00220">
    <property type="entry name" value="S_TKc"/>
    <property type="match status" value="1"/>
</dbReference>
<dbReference type="PANTHER" id="PTHR24356">
    <property type="entry name" value="SERINE/THREONINE-PROTEIN KINASE"/>
    <property type="match status" value="1"/>
</dbReference>
<proteinExistence type="predicted"/>